<evidence type="ECO:0000313" key="2">
    <source>
        <dbReference type="Proteomes" id="UP001140234"/>
    </source>
</evidence>
<proteinExistence type="predicted"/>
<name>A0ACC1JLL6_9FUNG</name>
<keyword evidence="2" id="KW-1185">Reference proteome</keyword>
<sequence length="423" mass="47440">RLAELFGRELSFTLNQEEAVARGCGLQCAILSPTFRVREFSINEITTHPICFKWEAVNGSDDTTLDVFAHNNAIPSTKMLTFYRKQAFALEAEYADPSRLPSGTKAWISRFDVKNVQPAEDGDLSTVKVKAHLDLNSVLSITSAYTVVQTEVEEPVPQPEPKEGEEPKTPEMRKVKKLVKKDVLPVLQASQSLAPAAVAALTKKERDMHAADELVGATEVAKNSLEEYIYDVRGKVEGEYKSFVEPAAQAEFLAALNTAEDWLYEDGEDAARDAYVEKLAELKATGEPIAERHREDVARPKAVRELRDAIAHWADRATSQEERYAHITPEERQKILDRIEKVQEWLDDKTEKQSQKSKWDAPTVFASEIKKQREDLVYFASPVMSRPKPEPKPEESKPAEPVPAEAQPEAAQPAEPPMDMDID</sequence>
<evidence type="ECO:0000313" key="1">
    <source>
        <dbReference type="EMBL" id="KAJ2762502.1"/>
    </source>
</evidence>
<accession>A0ACC1JLL6</accession>
<reference evidence="1" key="1">
    <citation type="submission" date="2022-07" db="EMBL/GenBank/DDBJ databases">
        <title>Phylogenomic reconstructions and comparative analyses of Kickxellomycotina fungi.</title>
        <authorList>
            <person name="Reynolds N.K."/>
            <person name="Stajich J.E."/>
            <person name="Barry K."/>
            <person name="Grigoriev I.V."/>
            <person name="Crous P."/>
            <person name="Smith M.E."/>
        </authorList>
    </citation>
    <scope>NUCLEOTIDE SEQUENCE</scope>
    <source>
        <strain evidence="1">CBS 109366</strain>
    </source>
</reference>
<dbReference type="Proteomes" id="UP001140234">
    <property type="component" value="Unassembled WGS sequence"/>
</dbReference>
<organism evidence="1 2">
    <name type="scientific">Coemansia nantahalensis</name>
    <dbReference type="NCBI Taxonomy" id="2789366"/>
    <lineage>
        <taxon>Eukaryota</taxon>
        <taxon>Fungi</taxon>
        <taxon>Fungi incertae sedis</taxon>
        <taxon>Zoopagomycota</taxon>
        <taxon>Kickxellomycotina</taxon>
        <taxon>Kickxellomycetes</taxon>
        <taxon>Kickxellales</taxon>
        <taxon>Kickxellaceae</taxon>
        <taxon>Coemansia</taxon>
    </lineage>
</organism>
<dbReference type="EMBL" id="JANBUJ010002957">
    <property type="protein sequence ID" value="KAJ2762502.1"/>
    <property type="molecule type" value="Genomic_DNA"/>
</dbReference>
<feature type="non-terminal residue" evidence="1">
    <location>
        <position position="1"/>
    </location>
</feature>
<gene>
    <name evidence="1" type="primary">SSE1_1</name>
    <name evidence="1" type="ORF">IWQ57_005786</name>
</gene>
<comment type="caution">
    <text evidence="1">The sequence shown here is derived from an EMBL/GenBank/DDBJ whole genome shotgun (WGS) entry which is preliminary data.</text>
</comment>
<protein>
    <submittedName>
        <fullName evidence="1">Adenyl-nucleotide exchange factor sse1</fullName>
    </submittedName>
</protein>